<organism evidence="1 2">
    <name type="scientific">Phytophthora oleae</name>
    <dbReference type="NCBI Taxonomy" id="2107226"/>
    <lineage>
        <taxon>Eukaryota</taxon>
        <taxon>Sar</taxon>
        <taxon>Stramenopiles</taxon>
        <taxon>Oomycota</taxon>
        <taxon>Peronosporomycetes</taxon>
        <taxon>Peronosporales</taxon>
        <taxon>Peronosporaceae</taxon>
        <taxon>Phytophthora</taxon>
    </lineage>
</organism>
<proteinExistence type="predicted"/>
<protein>
    <submittedName>
        <fullName evidence="1">Uncharacterized protein</fullName>
    </submittedName>
</protein>
<name>A0ABD3F5C6_9STRA</name>
<evidence type="ECO:0000313" key="2">
    <source>
        <dbReference type="Proteomes" id="UP001632037"/>
    </source>
</evidence>
<dbReference type="AlphaFoldDB" id="A0ABD3F5C6"/>
<reference evidence="1 2" key="1">
    <citation type="submission" date="2024-09" db="EMBL/GenBank/DDBJ databases">
        <title>Genome sequencing and assembly of Phytophthora oleae, isolate VK10A, causative agent of rot of olive drupes.</title>
        <authorList>
            <person name="Conti Taguali S."/>
            <person name="Riolo M."/>
            <person name="La Spada F."/>
            <person name="Cacciola S.O."/>
            <person name="Dionisio G."/>
        </authorList>
    </citation>
    <scope>NUCLEOTIDE SEQUENCE [LARGE SCALE GENOMIC DNA]</scope>
    <source>
        <strain evidence="1 2">VK10A</strain>
    </source>
</reference>
<dbReference type="EMBL" id="JBIMZQ010000040">
    <property type="protein sequence ID" value="KAL3660684.1"/>
    <property type="molecule type" value="Genomic_DNA"/>
</dbReference>
<accession>A0ABD3F5C6</accession>
<evidence type="ECO:0000313" key="1">
    <source>
        <dbReference type="EMBL" id="KAL3660684.1"/>
    </source>
</evidence>
<sequence>MISAEILQMKSETSLAVEKINTLKDTVNEIKPGTLVFDKDDLYPDWDVTGPAADHTVQYKKADLERLVDKCLKQKAMPVYGGEDNEDIEVYALNVIMWYGAYGLHFGNPQVTYALGS</sequence>
<gene>
    <name evidence="1" type="ORF">V7S43_014438</name>
</gene>
<dbReference type="Proteomes" id="UP001632037">
    <property type="component" value="Unassembled WGS sequence"/>
</dbReference>
<keyword evidence="2" id="KW-1185">Reference proteome</keyword>
<comment type="caution">
    <text evidence="1">The sequence shown here is derived from an EMBL/GenBank/DDBJ whole genome shotgun (WGS) entry which is preliminary data.</text>
</comment>